<organism evidence="1 2">
    <name type="scientific">Astrephomene gubernaculifera</name>
    <dbReference type="NCBI Taxonomy" id="47775"/>
    <lineage>
        <taxon>Eukaryota</taxon>
        <taxon>Viridiplantae</taxon>
        <taxon>Chlorophyta</taxon>
        <taxon>core chlorophytes</taxon>
        <taxon>Chlorophyceae</taxon>
        <taxon>CS clade</taxon>
        <taxon>Chlamydomonadales</taxon>
        <taxon>Astrephomenaceae</taxon>
        <taxon>Astrephomene</taxon>
    </lineage>
</organism>
<name>A0AAD3HNT5_9CHLO</name>
<reference evidence="1 2" key="1">
    <citation type="journal article" date="2021" name="Sci. Rep.">
        <title>Genome sequencing of the multicellular alga Astrephomene provides insights into convergent evolution of germ-soma differentiation.</title>
        <authorList>
            <person name="Yamashita S."/>
            <person name="Yamamoto K."/>
            <person name="Matsuzaki R."/>
            <person name="Suzuki S."/>
            <person name="Yamaguchi H."/>
            <person name="Hirooka S."/>
            <person name="Minakuchi Y."/>
            <person name="Miyagishima S."/>
            <person name="Kawachi M."/>
            <person name="Toyoda A."/>
            <person name="Nozaki H."/>
        </authorList>
    </citation>
    <scope>NUCLEOTIDE SEQUENCE [LARGE SCALE GENOMIC DNA]</scope>
    <source>
        <strain evidence="1 2">NIES-4017</strain>
    </source>
</reference>
<dbReference type="EMBL" id="BMAR01000018">
    <property type="protein sequence ID" value="GFR47557.1"/>
    <property type="molecule type" value="Genomic_DNA"/>
</dbReference>
<protein>
    <submittedName>
        <fullName evidence="1">Uncharacterized protein</fullName>
    </submittedName>
</protein>
<dbReference type="AlphaFoldDB" id="A0AAD3HNT5"/>
<dbReference type="InterPro" id="IPR052586">
    <property type="entry name" value="ASCC2"/>
</dbReference>
<proteinExistence type="predicted"/>
<dbReference type="PANTHER" id="PTHR21494">
    <property type="entry name" value="ACTIVATING SIGNAL COINTEGRATOR 1 COMPLEX SUBUNIT 2 ASC-1 COMPLEX SUBUNIT P100"/>
    <property type="match status" value="1"/>
</dbReference>
<comment type="caution">
    <text evidence="1">The sequence shown here is derived from an EMBL/GenBank/DDBJ whole genome shotgun (WGS) entry which is preliminary data.</text>
</comment>
<sequence length="262" mass="29098">MAASPSKQIRRPPGGRFLPFLPKDNLTWQADEVIRSINDDLARLLSLPAAEFWSIVRSDDSLHVCLDTYLRYKRRVYDDFREDVEGASALSQQLARRVFMVLLRMVTPRERDPGGPPREQQAQLLYDMWLLDVPKLMDVAVLYGTHNRQLTRTFLSQVFSLQPRYLSDLASLAPLLAGNLAEVAARCGAAAERALRAGAAAAGEQVKELRDAVDYLRDATVTLAAFVSCYSPAAAALLQPDHGAVLCTLAVVHDRLLPQLSR</sequence>
<accession>A0AAD3HNT5</accession>
<dbReference type="PANTHER" id="PTHR21494:SF0">
    <property type="entry name" value="ACTIVATING SIGNAL COINTEGRATOR 1 COMPLEX SUBUNIT 2"/>
    <property type="match status" value="1"/>
</dbReference>
<dbReference type="Proteomes" id="UP001054857">
    <property type="component" value="Unassembled WGS sequence"/>
</dbReference>
<gene>
    <name evidence="1" type="ORF">Agub_g9282</name>
</gene>
<keyword evidence="2" id="KW-1185">Reference proteome</keyword>
<dbReference type="GO" id="GO:0043130">
    <property type="term" value="F:ubiquitin binding"/>
    <property type="evidence" value="ECO:0007669"/>
    <property type="project" value="TreeGrafter"/>
</dbReference>
<evidence type="ECO:0000313" key="2">
    <source>
        <dbReference type="Proteomes" id="UP001054857"/>
    </source>
</evidence>
<evidence type="ECO:0000313" key="1">
    <source>
        <dbReference type="EMBL" id="GFR47557.1"/>
    </source>
</evidence>
<feature type="non-terminal residue" evidence="1">
    <location>
        <position position="262"/>
    </location>
</feature>